<comment type="caution">
    <text evidence="7">The sequence shown here is derived from an EMBL/GenBank/DDBJ whole genome shotgun (WGS) entry which is preliminary data.</text>
</comment>
<dbReference type="Pfam" id="PF03705">
    <property type="entry name" value="CheR_N"/>
    <property type="match status" value="1"/>
</dbReference>
<evidence type="ECO:0000259" key="6">
    <source>
        <dbReference type="PROSITE" id="PS50123"/>
    </source>
</evidence>
<evidence type="ECO:0000256" key="4">
    <source>
        <dbReference type="ARBA" id="ARBA00022679"/>
    </source>
</evidence>
<dbReference type="Gene3D" id="3.40.50.150">
    <property type="entry name" value="Vaccinia Virus protein VP39"/>
    <property type="match status" value="1"/>
</dbReference>
<dbReference type="PROSITE" id="PS50123">
    <property type="entry name" value="CHER"/>
    <property type="match status" value="1"/>
</dbReference>
<evidence type="ECO:0000256" key="5">
    <source>
        <dbReference type="ARBA" id="ARBA00022691"/>
    </source>
</evidence>
<sequence>MQQSLTSRPIGPDEFAYITGLLYRETGIRMTPGKEALVTGRLDKRLRALGLNGYGEYVRYLRGQADNGPEVRQLINLLTTNETFFFREQQHFEFIRDTVLPERDRARPFRLWSAASSTGEEAYTAAMVLSEALPDQRWEIVGTDISTRVVEGAQLGIYPLTAADKIPHQMLRKYCLRGRDEYDGSMAVARPLRQRVSFHRHNLMENLGHLGRFDVIMLRNVMIYFDPETKRRLIARLQEMLQPGGHLIVGRSESLNSIPSKLVMVEPSIYRIPGQQRG</sequence>
<feature type="domain" description="CheR-type methyltransferase" evidence="6">
    <location>
        <begin position="3"/>
        <end position="275"/>
    </location>
</feature>
<comment type="catalytic activity">
    <reaction evidence="1">
        <text>L-glutamyl-[protein] + S-adenosyl-L-methionine = [protein]-L-glutamate 5-O-methyl ester + S-adenosyl-L-homocysteine</text>
        <dbReference type="Rhea" id="RHEA:24452"/>
        <dbReference type="Rhea" id="RHEA-COMP:10208"/>
        <dbReference type="Rhea" id="RHEA-COMP:10311"/>
        <dbReference type="ChEBI" id="CHEBI:29973"/>
        <dbReference type="ChEBI" id="CHEBI:57856"/>
        <dbReference type="ChEBI" id="CHEBI:59789"/>
        <dbReference type="ChEBI" id="CHEBI:82795"/>
        <dbReference type="EC" id="2.1.1.80"/>
    </reaction>
</comment>
<dbReference type="Gene3D" id="1.10.155.10">
    <property type="entry name" value="Chemotaxis receptor methyltransferase CheR, N-terminal domain"/>
    <property type="match status" value="1"/>
</dbReference>
<evidence type="ECO:0000256" key="3">
    <source>
        <dbReference type="ARBA" id="ARBA00022603"/>
    </source>
</evidence>
<dbReference type="SUPFAM" id="SSF47757">
    <property type="entry name" value="Chemotaxis receptor methyltransferase CheR, N-terminal domain"/>
    <property type="match status" value="1"/>
</dbReference>
<dbReference type="AlphaFoldDB" id="A0AAE3W7W9"/>
<dbReference type="Pfam" id="PF01739">
    <property type="entry name" value="CheR"/>
    <property type="match status" value="1"/>
</dbReference>
<dbReference type="PIRSF" id="PIRSF000410">
    <property type="entry name" value="CheR"/>
    <property type="match status" value="1"/>
</dbReference>
<dbReference type="EMBL" id="JAUSUZ010000001">
    <property type="protein sequence ID" value="MDQ0371468.1"/>
    <property type="molecule type" value="Genomic_DNA"/>
</dbReference>
<dbReference type="PANTHER" id="PTHR24422:SF26">
    <property type="entry name" value="CHEMOTAXIS PROTEIN METHYLTRANSFERASE"/>
    <property type="match status" value="1"/>
</dbReference>
<evidence type="ECO:0000313" key="7">
    <source>
        <dbReference type="EMBL" id="MDQ0371468.1"/>
    </source>
</evidence>
<dbReference type="InterPro" id="IPR050903">
    <property type="entry name" value="Bact_Chemotaxis_MeTrfase"/>
</dbReference>
<dbReference type="InterPro" id="IPR000780">
    <property type="entry name" value="CheR_MeTrfase"/>
</dbReference>
<dbReference type="GO" id="GO:0032259">
    <property type="term" value="P:methylation"/>
    <property type="evidence" value="ECO:0007669"/>
    <property type="project" value="UniProtKB-KW"/>
</dbReference>
<evidence type="ECO:0000256" key="1">
    <source>
        <dbReference type="ARBA" id="ARBA00001541"/>
    </source>
</evidence>
<evidence type="ECO:0000256" key="2">
    <source>
        <dbReference type="ARBA" id="ARBA00012534"/>
    </source>
</evidence>
<reference evidence="7 8" key="1">
    <citation type="submission" date="2023-07" db="EMBL/GenBank/DDBJ databases">
        <title>Sequencing the genomes of 1000 actinobacteria strains.</title>
        <authorList>
            <person name="Klenk H.-P."/>
        </authorList>
    </citation>
    <scope>NUCLEOTIDE SEQUENCE [LARGE SCALE GENOMIC DNA]</scope>
    <source>
        <strain evidence="7 8">DSM 44709</strain>
    </source>
</reference>
<evidence type="ECO:0000313" key="8">
    <source>
        <dbReference type="Proteomes" id="UP001240236"/>
    </source>
</evidence>
<dbReference type="InterPro" id="IPR022642">
    <property type="entry name" value="CheR_C"/>
</dbReference>
<dbReference type="RefSeq" id="WP_307248265.1">
    <property type="nucleotide sequence ID" value="NZ_JAUSUZ010000001.1"/>
</dbReference>
<dbReference type="Proteomes" id="UP001240236">
    <property type="component" value="Unassembled WGS sequence"/>
</dbReference>
<accession>A0AAE3W7W9</accession>
<dbReference type="PANTHER" id="PTHR24422">
    <property type="entry name" value="CHEMOTAXIS PROTEIN METHYLTRANSFERASE"/>
    <property type="match status" value="1"/>
</dbReference>
<dbReference type="SMART" id="SM00138">
    <property type="entry name" value="MeTrc"/>
    <property type="match status" value="1"/>
</dbReference>
<proteinExistence type="predicted"/>
<dbReference type="EC" id="2.1.1.80" evidence="2"/>
<dbReference type="InterPro" id="IPR026024">
    <property type="entry name" value="Chemotaxis_MeTrfase_CheR"/>
</dbReference>
<dbReference type="InterPro" id="IPR022641">
    <property type="entry name" value="CheR_N"/>
</dbReference>
<protein>
    <recommendedName>
        <fullName evidence="2">protein-glutamate O-methyltransferase</fullName>
        <ecNumber evidence="2">2.1.1.80</ecNumber>
    </recommendedName>
</protein>
<keyword evidence="5" id="KW-0949">S-adenosyl-L-methionine</keyword>
<name>A0AAE3W7W9_9ACTN</name>
<keyword evidence="3 7" id="KW-0489">Methyltransferase</keyword>
<dbReference type="GO" id="GO:0008983">
    <property type="term" value="F:protein-glutamate O-methyltransferase activity"/>
    <property type="evidence" value="ECO:0007669"/>
    <property type="project" value="UniProtKB-EC"/>
</dbReference>
<dbReference type="InterPro" id="IPR029063">
    <property type="entry name" value="SAM-dependent_MTases_sf"/>
</dbReference>
<dbReference type="InterPro" id="IPR036804">
    <property type="entry name" value="CheR_N_sf"/>
</dbReference>
<keyword evidence="8" id="KW-1185">Reference proteome</keyword>
<dbReference type="SUPFAM" id="SSF53335">
    <property type="entry name" value="S-adenosyl-L-methionine-dependent methyltransferases"/>
    <property type="match status" value="1"/>
</dbReference>
<gene>
    <name evidence="7" type="ORF">J2S42_008137</name>
</gene>
<organism evidence="7 8">
    <name type="scientific">Catenuloplanes indicus</name>
    <dbReference type="NCBI Taxonomy" id="137267"/>
    <lineage>
        <taxon>Bacteria</taxon>
        <taxon>Bacillati</taxon>
        <taxon>Actinomycetota</taxon>
        <taxon>Actinomycetes</taxon>
        <taxon>Micromonosporales</taxon>
        <taxon>Micromonosporaceae</taxon>
        <taxon>Catenuloplanes</taxon>
    </lineage>
</organism>
<dbReference type="PRINTS" id="PR00996">
    <property type="entry name" value="CHERMTFRASE"/>
</dbReference>
<keyword evidence="4 7" id="KW-0808">Transferase</keyword>